<proteinExistence type="inferred from homology"/>
<dbReference type="PANTHER" id="PTHR43744">
    <property type="entry name" value="ABC TRANSPORTER PERMEASE PROTEIN MG189-RELATED-RELATED"/>
    <property type="match status" value="1"/>
</dbReference>
<keyword evidence="4 7" id="KW-0812">Transmembrane</keyword>
<dbReference type="EMBL" id="BAAAOH010000001">
    <property type="protein sequence ID" value="GAA1996708.1"/>
    <property type="molecule type" value="Genomic_DNA"/>
</dbReference>
<evidence type="ECO:0000256" key="5">
    <source>
        <dbReference type="ARBA" id="ARBA00022989"/>
    </source>
</evidence>
<protein>
    <submittedName>
        <fullName evidence="9">Carbohydrate ABC transporter permease</fullName>
    </submittedName>
</protein>
<dbReference type="SUPFAM" id="SSF161098">
    <property type="entry name" value="MetI-like"/>
    <property type="match status" value="1"/>
</dbReference>
<name>A0ABN2T344_9MICO</name>
<keyword evidence="2 7" id="KW-0813">Transport</keyword>
<evidence type="ECO:0000313" key="9">
    <source>
        <dbReference type="EMBL" id="GAA1996708.1"/>
    </source>
</evidence>
<dbReference type="Gene3D" id="1.10.3720.10">
    <property type="entry name" value="MetI-like"/>
    <property type="match status" value="1"/>
</dbReference>
<comment type="similarity">
    <text evidence="7">Belongs to the binding-protein-dependent transport system permease family.</text>
</comment>
<feature type="transmembrane region" description="Helical" evidence="7">
    <location>
        <begin position="12"/>
        <end position="37"/>
    </location>
</feature>
<evidence type="ECO:0000256" key="6">
    <source>
        <dbReference type="ARBA" id="ARBA00023136"/>
    </source>
</evidence>
<evidence type="ECO:0000256" key="4">
    <source>
        <dbReference type="ARBA" id="ARBA00022692"/>
    </source>
</evidence>
<dbReference type="CDD" id="cd06261">
    <property type="entry name" value="TM_PBP2"/>
    <property type="match status" value="1"/>
</dbReference>
<organism evidence="9 10">
    <name type="scientific">Microbacterium pumilum</name>
    <dbReference type="NCBI Taxonomy" id="344165"/>
    <lineage>
        <taxon>Bacteria</taxon>
        <taxon>Bacillati</taxon>
        <taxon>Actinomycetota</taxon>
        <taxon>Actinomycetes</taxon>
        <taxon>Micrococcales</taxon>
        <taxon>Microbacteriaceae</taxon>
        <taxon>Microbacterium</taxon>
    </lineage>
</organism>
<evidence type="ECO:0000256" key="2">
    <source>
        <dbReference type="ARBA" id="ARBA00022448"/>
    </source>
</evidence>
<dbReference type="InterPro" id="IPR035906">
    <property type="entry name" value="MetI-like_sf"/>
</dbReference>
<dbReference type="Proteomes" id="UP001500326">
    <property type="component" value="Unassembled WGS sequence"/>
</dbReference>
<dbReference type="PANTHER" id="PTHR43744:SF8">
    <property type="entry name" value="SN-GLYCEROL-3-PHOSPHATE TRANSPORT SYSTEM PERMEASE PROTEIN UGPE"/>
    <property type="match status" value="1"/>
</dbReference>
<feature type="transmembrane region" description="Helical" evidence="7">
    <location>
        <begin position="241"/>
        <end position="262"/>
    </location>
</feature>
<evidence type="ECO:0000259" key="8">
    <source>
        <dbReference type="PROSITE" id="PS50928"/>
    </source>
</evidence>
<evidence type="ECO:0000256" key="3">
    <source>
        <dbReference type="ARBA" id="ARBA00022475"/>
    </source>
</evidence>
<feature type="transmembrane region" description="Helical" evidence="7">
    <location>
        <begin position="140"/>
        <end position="158"/>
    </location>
</feature>
<keyword evidence="10" id="KW-1185">Reference proteome</keyword>
<dbReference type="Pfam" id="PF00528">
    <property type="entry name" value="BPD_transp_1"/>
    <property type="match status" value="1"/>
</dbReference>
<dbReference type="RefSeq" id="WP_344065851.1">
    <property type="nucleotide sequence ID" value="NZ_BAAAOH010000001.1"/>
</dbReference>
<keyword evidence="5 7" id="KW-1133">Transmembrane helix</keyword>
<accession>A0ABN2T344</accession>
<evidence type="ECO:0000256" key="1">
    <source>
        <dbReference type="ARBA" id="ARBA00004651"/>
    </source>
</evidence>
<feature type="domain" description="ABC transmembrane type-1" evidence="8">
    <location>
        <begin position="71"/>
        <end position="262"/>
    </location>
</feature>
<keyword evidence="6 7" id="KW-0472">Membrane</keyword>
<evidence type="ECO:0000256" key="7">
    <source>
        <dbReference type="RuleBase" id="RU363032"/>
    </source>
</evidence>
<feature type="transmembrane region" description="Helical" evidence="7">
    <location>
        <begin position="70"/>
        <end position="94"/>
    </location>
</feature>
<sequence>MSTIRTSPPRPWTGRIVLFLLVIITLAPFVALIGTALQPSGTVPTGLTIPSPPHFENFVTAFQVAQLPTLMFSSALLVVMVVPAAILLVVMAAYGIVQLRIPGAPFVFLLFLLGLTIPYESLITPLYYLMRDAHLVNTRFAIALPLIALYLPFGVFWMRAHFLGVPKELGEAASIDGAGSWKALRYIHLPVAAPAIASLAVLFSLWTWNQFIIALVMMDDPLKRTVAGALGAFQGEHSTDLVLICAAAVLMMLPTILVFIFLQKLFVSALLQGSVKG</sequence>
<gene>
    <name evidence="9" type="ORF">GCM10009777_37110</name>
</gene>
<keyword evidence="3" id="KW-1003">Cell membrane</keyword>
<dbReference type="PROSITE" id="PS50928">
    <property type="entry name" value="ABC_TM1"/>
    <property type="match status" value="1"/>
</dbReference>
<evidence type="ECO:0000313" key="10">
    <source>
        <dbReference type="Proteomes" id="UP001500326"/>
    </source>
</evidence>
<feature type="transmembrane region" description="Helical" evidence="7">
    <location>
        <begin position="186"/>
        <end position="208"/>
    </location>
</feature>
<dbReference type="InterPro" id="IPR000515">
    <property type="entry name" value="MetI-like"/>
</dbReference>
<reference evidence="9 10" key="1">
    <citation type="journal article" date="2019" name="Int. J. Syst. Evol. Microbiol.">
        <title>The Global Catalogue of Microorganisms (GCM) 10K type strain sequencing project: providing services to taxonomists for standard genome sequencing and annotation.</title>
        <authorList>
            <consortium name="The Broad Institute Genomics Platform"/>
            <consortium name="The Broad Institute Genome Sequencing Center for Infectious Disease"/>
            <person name="Wu L."/>
            <person name="Ma J."/>
        </authorList>
    </citation>
    <scope>NUCLEOTIDE SEQUENCE [LARGE SCALE GENOMIC DNA]</scope>
    <source>
        <strain evidence="9 10">JCM 14902</strain>
    </source>
</reference>
<comment type="subcellular location">
    <subcellularLocation>
        <location evidence="1 7">Cell membrane</location>
        <topology evidence="1 7">Multi-pass membrane protein</topology>
    </subcellularLocation>
</comment>
<feature type="transmembrane region" description="Helical" evidence="7">
    <location>
        <begin position="106"/>
        <end position="128"/>
    </location>
</feature>
<comment type="caution">
    <text evidence="9">The sequence shown here is derived from an EMBL/GenBank/DDBJ whole genome shotgun (WGS) entry which is preliminary data.</text>
</comment>